<comment type="caution">
    <text evidence="4">The sequence shown here is derived from an EMBL/GenBank/DDBJ whole genome shotgun (WGS) entry which is preliminary data.</text>
</comment>
<dbReference type="Gene3D" id="3.30.40.10">
    <property type="entry name" value="Zinc/RING finger domain, C3HC4 (zinc finger)"/>
    <property type="match status" value="1"/>
</dbReference>
<keyword evidence="2" id="KW-0472">Membrane</keyword>
<keyword evidence="2" id="KW-0812">Transmembrane</keyword>
<proteinExistence type="predicted"/>
<dbReference type="InterPro" id="IPR013083">
    <property type="entry name" value="Znf_RING/FYVE/PHD"/>
</dbReference>
<accession>A0A8J2S3V7</accession>
<evidence type="ECO:0000256" key="1">
    <source>
        <dbReference type="SAM" id="MobiDB-lite"/>
    </source>
</evidence>
<feature type="transmembrane region" description="Helical" evidence="2">
    <location>
        <begin position="64"/>
        <end position="83"/>
    </location>
</feature>
<protein>
    <recommendedName>
        <fullName evidence="3">U-box domain-containing protein</fullName>
    </recommendedName>
</protein>
<feature type="domain" description="U-box" evidence="3">
    <location>
        <begin position="516"/>
        <end position="585"/>
    </location>
</feature>
<feature type="region of interest" description="Disordered" evidence="1">
    <location>
        <begin position="272"/>
        <end position="445"/>
    </location>
</feature>
<dbReference type="EMBL" id="CAKKNE010000001">
    <property type="protein sequence ID" value="CAH0364553.1"/>
    <property type="molecule type" value="Genomic_DNA"/>
</dbReference>
<gene>
    <name evidence="4" type="ORF">PECAL_1P09210</name>
</gene>
<dbReference type="GO" id="GO:0004842">
    <property type="term" value="F:ubiquitin-protein transferase activity"/>
    <property type="evidence" value="ECO:0007669"/>
    <property type="project" value="InterPro"/>
</dbReference>
<dbReference type="InterPro" id="IPR003613">
    <property type="entry name" value="Ubox_domain"/>
</dbReference>
<evidence type="ECO:0000313" key="5">
    <source>
        <dbReference type="Proteomes" id="UP000789595"/>
    </source>
</evidence>
<dbReference type="Pfam" id="PF04564">
    <property type="entry name" value="U-box"/>
    <property type="match status" value="1"/>
</dbReference>
<name>A0A8J2S3V7_9STRA</name>
<dbReference type="Proteomes" id="UP000789595">
    <property type="component" value="Unassembled WGS sequence"/>
</dbReference>
<keyword evidence="5" id="KW-1185">Reference proteome</keyword>
<sequence length="585" mass="63178">MAPRRPTCVGMEFGVGPPPATLPRHPPPGAFMGSREGETWGSWWRETAVYRWCAWAYDYAAAAWFWAALPFQLLAQVCITHAIRKLGPQAGAKWLVRGARLGCGSWLGWRGVVVLYQFFVVYVGCLELRWYWIPPMLSYVAFVNGWPMLVMYNIRLMTSEEKNWDEDSVDSRAAAGFAPEALLEHGLAPVLQLYLTGHACGRSGLQEAMRTAHHLAIPKTVEYDYTAACLIMAEAGVVEALRHIHDTATIWVRQQHARLTLNAIESATNSALGRRLRRERDQQAAERPAARAGTSRGADARRAAEDDLARQEAAAARAAASLLAEEENNAKKKKPAPQKKGKKKKGPPGRTRGATRAAPAPAPAPAPVPPPRAEPTPAPAPAPSPRAAPTPAPAPAPSPRLEPTPAPAPAPRAEPPRKAKAEAPAVTVKPPVPTPAPAPRAPPGLRAKAAPAATEAEAAMRSFVRELGLSEDHAPWLLTESCQSPEQLKHVSIEAMVRLGLPPRAAATIRAAVGAPPPEEYFCSISCELMVDPCFAADGHSYERANITAWLASHDTSPLTNEALPHKMVVPNHALKALIWGFRDP</sequence>
<dbReference type="GO" id="GO:0016567">
    <property type="term" value="P:protein ubiquitination"/>
    <property type="evidence" value="ECO:0007669"/>
    <property type="project" value="InterPro"/>
</dbReference>
<organism evidence="4 5">
    <name type="scientific">Pelagomonas calceolata</name>
    <dbReference type="NCBI Taxonomy" id="35677"/>
    <lineage>
        <taxon>Eukaryota</taxon>
        <taxon>Sar</taxon>
        <taxon>Stramenopiles</taxon>
        <taxon>Ochrophyta</taxon>
        <taxon>Pelagophyceae</taxon>
        <taxon>Pelagomonadales</taxon>
        <taxon>Pelagomonadaceae</taxon>
        <taxon>Pelagomonas</taxon>
    </lineage>
</organism>
<dbReference type="PANTHER" id="PTHR46573">
    <property type="entry name" value="WD REPEAT, SAM AND U-BOX DOMAIN-CONTAINING PROTEIN 1"/>
    <property type="match status" value="1"/>
</dbReference>
<dbReference type="PROSITE" id="PS51698">
    <property type="entry name" value="U_BOX"/>
    <property type="match status" value="1"/>
</dbReference>
<dbReference type="PANTHER" id="PTHR46573:SF1">
    <property type="entry name" value="WD REPEAT, SAM AND U-BOX DOMAIN-CONTAINING PROTEIN 1"/>
    <property type="match status" value="1"/>
</dbReference>
<feature type="transmembrane region" description="Helical" evidence="2">
    <location>
        <begin position="136"/>
        <end position="154"/>
    </location>
</feature>
<dbReference type="InterPro" id="IPR052085">
    <property type="entry name" value="WD-SAM-U-box"/>
</dbReference>
<reference evidence="4" key="1">
    <citation type="submission" date="2021-11" db="EMBL/GenBank/DDBJ databases">
        <authorList>
            <consortium name="Genoscope - CEA"/>
            <person name="William W."/>
        </authorList>
    </citation>
    <scope>NUCLEOTIDE SEQUENCE</scope>
</reference>
<feature type="compositionally biased region" description="Basic residues" evidence="1">
    <location>
        <begin position="331"/>
        <end position="347"/>
    </location>
</feature>
<evidence type="ECO:0000256" key="2">
    <source>
        <dbReference type="SAM" id="Phobius"/>
    </source>
</evidence>
<feature type="compositionally biased region" description="Pro residues" evidence="1">
    <location>
        <begin position="430"/>
        <end position="442"/>
    </location>
</feature>
<evidence type="ECO:0000259" key="3">
    <source>
        <dbReference type="PROSITE" id="PS51698"/>
    </source>
</evidence>
<evidence type="ECO:0000313" key="4">
    <source>
        <dbReference type="EMBL" id="CAH0364553.1"/>
    </source>
</evidence>
<keyword evidence="2" id="KW-1133">Transmembrane helix</keyword>
<feature type="transmembrane region" description="Helical" evidence="2">
    <location>
        <begin position="104"/>
        <end position="124"/>
    </location>
</feature>
<dbReference type="SMART" id="SM00504">
    <property type="entry name" value="Ubox"/>
    <property type="match status" value="1"/>
</dbReference>
<feature type="compositionally biased region" description="Low complexity" evidence="1">
    <location>
        <begin position="348"/>
        <end position="359"/>
    </location>
</feature>
<dbReference type="CDD" id="cd16655">
    <property type="entry name" value="RING-Ubox_WDSUB1-like"/>
    <property type="match status" value="1"/>
</dbReference>
<dbReference type="SUPFAM" id="SSF57850">
    <property type="entry name" value="RING/U-box"/>
    <property type="match status" value="1"/>
</dbReference>
<feature type="compositionally biased region" description="Basic and acidic residues" evidence="1">
    <location>
        <begin position="298"/>
        <end position="310"/>
    </location>
</feature>
<dbReference type="OrthoDB" id="424220at2759"/>
<feature type="compositionally biased region" description="Pro residues" evidence="1">
    <location>
        <begin position="360"/>
        <end position="413"/>
    </location>
</feature>
<feature type="compositionally biased region" description="Low complexity" evidence="1">
    <location>
        <begin position="311"/>
        <end position="323"/>
    </location>
</feature>
<dbReference type="AlphaFoldDB" id="A0A8J2S3V7"/>